<dbReference type="EMBL" id="MN739684">
    <property type="protein sequence ID" value="QHT21002.1"/>
    <property type="molecule type" value="Genomic_DNA"/>
</dbReference>
<keyword evidence="1" id="KW-0812">Transmembrane</keyword>
<feature type="transmembrane region" description="Helical" evidence="1">
    <location>
        <begin position="7"/>
        <end position="31"/>
    </location>
</feature>
<accession>A0A6C0DX23</accession>
<organism evidence="2">
    <name type="scientific">viral metagenome</name>
    <dbReference type="NCBI Taxonomy" id="1070528"/>
    <lineage>
        <taxon>unclassified sequences</taxon>
        <taxon>metagenomes</taxon>
        <taxon>organismal metagenomes</taxon>
    </lineage>
</organism>
<keyword evidence="1" id="KW-1133">Transmembrane helix</keyword>
<evidence type="ECO:0000313" key="2">
    <source>
        <dbReference type="EMBL" id="QHT21002.1"/>
    </source>
</evidence>
<dbReference type="AlphaFoldDB" id="A0A6C0DX23"/>
<proteinExistence type="predicted"/>
<evidence type="ECO:0000256" key="1">
    <source>
        <dbReference type="SAM" id="Phobius"/>
    </source>
</evidence>
<sequence>MSCNICYAIYNIIIIFKSILFKTILLIIMIINKIVL</sequence>
<protein>
    <submittedName>
        <fullName evidence="2">Uncharacterized protein</fullName>
    </submittedName>
</protein>
<name>A0A6C0DX23_9ZZZZ</name>
<keyword evidence="1" id="KW-0472">Membrane</keyword>
<reference evidence="2" key="1">
    <citation type="journal article" date="2020" name="Nature">
        <title>Giant virus diversity and host interactions through global metagenomics.</title>
        <authorList>
            <person name="Schulz F."/>
            <person name="Roux S."/>
            <person name="Paez-Espino D."/>
            <person name="Jungbluth S."/>
            <person name="Walsh D.A."/>
            <person name="Denef V.J."/>
            <person name="McMahon K.D."/>
            <person name="Konstantinidis K.T."/>
            <person name="Eloe-Fadrosh E.A."/>
            <person name="Kyrpides N.C."/>
            <person name="Woyke T."/>
        </authorList>
    </citation>
    <scope>NUCLEOTIDE SEQUENCE</scope>
    <source>
        <strain evidence="2">GVMAG-M-3300023174-75</strain>
    </source>
</reference>